<proteinExistence type="predicted"/>
<gene>
    <name evidence="1" type="ORF">RHMOL_Rhmol03G0161900</name>
</gene>
<name>A0ACC0PHA5_RHOML</name>
<reference evidence="1" key="1">
    <citation type="submission" date="2022-02" db="EMBL/GenBank/DDBJ databases">
        <title>Plant Genome Project.</title>
        <authorList>
            <person name="Zhang R.-G."/>
        </authorList>
    </citation>
    <scope>NUCLEOTIDE SEQUENCE</scope>
    <source>
        <strain evidence="1">AT1</strain>
    </source>
</reference>
<evidence type="ECO:0000313" key="1">
    <source>
        <dbReference type="EMBL" id="KAI8564178.1"/>
    </source>
</evidence>
<comment type="caution">
    <text evidence="1">The sequence shown here is derived from an EMBL/GenBank/DDBJ whole genome shotgun (WGS) entry which is preliminary data.</text>
</comment>
<dbReference type="EMBL" id="CM046390">
    <property type="protein sequence ID" value="KAI8564178.1"/>
    <property type="molecule type" value="Genomic_DNA"/>
</dbReference>
<keyword evidence="2" id="KW-1185">Reference proteome</keyword>
<evidence type="ECO:0000313" key="2">
    <source>
        <dbReference type="Proteomes" id="UP001062846"/>
    </source>
</evidence>
<accession>A0ACC0PHA5</accession>
<dbReference type="Proteomes" id="UP001062846">
    <property type="component" value="Chromosome 3"/>
</dbReference>
<sequence>MQEEGIFHSSASLSDGPASIKSFVLGSAIGYKISKKFISIYAEGKSYVAPTKKQWEIQMEFRCFLSQSVTTSF</sequence>
<organism evidence="1 2">
    <name type="scientific">Rhododendron molle</name>
    <name type="common">Chinese azalea</name>
    <name type="synonym">Azalea mollis</name>
    <dbReference type="NCBI Taxonomy" id="49168"/>
    <lineage>
        <taxon>Eukaryota</taxon>
        <taxon>Viridiplantae</taxon>
        <taxon>Streptophyta</taxon>
        <taxon>Embryophyta</taxon>
        <taxon>Tracheophyta</taxon>
        <taxon>Spermatophyta</taxon>
        <taxon>Magnoliopsida</taxon>
        <taxon>eudicotyledons</taxon>
        <taxon>Gunneridae</taxon>
        <taxon>Pentapetalae</taxon>
        <taxon>asterids</taxon>
        <taxon>Ericales</taxon>
        <taxon>Ericaceae</taxon>
        <taxon>Ericoideae</taxon>
        <taxon>Rhodoreae</taxon>
        <taxon>Rhododendron</taxon>
    </lineage>
</organism>
<protein>
    <submittedName>
        <fullName evidence="1">Uncharacterized protein</fullName>
    </submittedName>
</protein>